<dbReference type="InterPro" id="IPR038228">
    <property type="entry name" value="Syd_sf"/>
</dbReference>
<accession>A0A328TPC4</accession>
<sequence length="44" mass="4953">MIEKTAHALRDFSQRYCDLWQQESGHLPASEELHGIPSPCVVAT</sequence>
<evidence type="ECO:0000313" key="4">
    <source>
        <dbReference type="EMBL" id="RAP70835.1"/>
    </source>
</evidence>
<evidence type="ECO:0000256" key="3">
    <source>
        <dbReference type="ARBA" id="ARBA00023136"/>
    </source>
</evidence>
<comment type="caution">
    <text evidence="4">The sequence shown here is derived from an EMBL/GenBank/DDBJ whole genome shotgun (WGS) entry which is preliminary data.</text>
</comment>
<keyword evidence="5" id="KW-1185">Reference proteome</keyword>
<dbReference type="EMBL" id="LJAM02000253">
    <property type="protein sequence ID" value="RAP70835.1"/>
    <property type="molecule type" value="Genomic_DNA"/>
</dbReference>
<evidence type="ECO:0000313" key="5">
    <source>
        <dbReference type="Proteomes" id="UP000244334"/>
    </source>
</evidence>
<gene>
    <name evidence="4" type="primary">syd</name>
    <name evidence="4" type="ORF">ACZ87_02363</name>
</gene>
<evidence type="ECO:0000256" key="2">
    <source>
        <dbReference type="ARBA" id="ARBA00022519"/>
    </source>
</evidence>
<dbReference type="Proteomes" id="UP000244334">
    <property type="component" value="Unassembled WGS sequence"/>
</dbReference>
<keyword evidence="3" id="KW-0472">Membrane</keyword>
<dbReference type="GO" id="GO:0009898">
    <property type="term" value="C:cytoplasmic side of plasma membrane"/>
    <property type="evidence" value="ECO:0007669"/>
    <property type="project" value="InterPro"/>
</dbReference>
<dbReference type="Gene3D" id="3.40.1580.20">
    <property type="entry name" value="Syd protein"/>
    <property type="match status" value="1"/>
</dbReference>
<keyword evidence="1" id="KW-1003">Cell membrane</keyword>
<proteinExistence type="predicted"/>
<dbReference type="InterPro" id="IPR009948">
    <property type="entry name" value="Syd"/>
</dbReference>
<reference evidence="4" key="1">
    <citation type="submission" date="2018-04" db="EMBL/GenBank/DDBJ databases">
        <title>Genomes of the Obligate Erwinia dacicola and Facultative Enterobacter sp. OLF Endosymbionts of the Olive Fruit fly, Bactrocera oleae.</title>
        <authorList>
            <person name="Estes A.M."/>
            <person name="Hearn D.J."/>
            <person name="Agarwal S."/>
            <person name="Pierson E.A."/>
            <person name="Dunning-Hotopp J.C."/>
        </authorList>
    </citation>
    <scope>NUCLEOTIDE SEQUENCE [LARGE SCALE GENOMIC DNA]</scope>
    <source>
        <strain evidence="4">Oroville</strain>
    </source>
</reference>
<protein>
    <submittedName>
        <fullName evidence="4">Protein syd</fullName>
    </submittedName>
</protein>
<dbReference type="Pfam" id="PF07348">
    <property type="entry name" value="Syd"/>
    <property type="match status" value="1"/>
</dbReference>
<organism evidence="4 5">
    <name type="scientific">Candidatus Erwinia dacicola</name>
    <dbReference type="NCBI Taxonomy" id="252393"/>
    <lineage>
        <taxon>Bacteria</taxon>
        <taxon>Pseudomonadati</taxon>
        <taxon>Pseudomonadota</taxon>
        <taxon>Gammaproteobacteria</taxon>
        <taxon>Enterobacterales</taxon>
        <taxon>Erwiniaceae</taxon>
        <taxon>Erwinia</taxon>
    </lineage>
</organism>
<keyword evidence="2" id="KW-0997">Cell inner membrane</keyword>
<dbReference type="AlphaFoldDB" id="A0A328TPC4"/>
<name>A0A328TPC4_9GAMM</name>
<evidence type="ECO:0000256" key="1">
    <source>
        <dbReference type="ARBA" id="ARBA00022475"/>
    </source>
</evidence>